<dbReference type="AlphaFoldDB" id="A0A136Q2G4"/>
<keyword evidence="2" id="KW-1185">Reference proteome</keyword>
<comment type="caution">
    <text evidence="1">The sequence shown here is derived from an EMBL/GenBank/DDBJ whole genome shotgun (WGS) entry which is preliminary data.</text>
</comment>
<dbReference type="Proteomes" id="UP000070366">
    <property type="component" value="Unassembled WGS sequence"/>
</dbReference>
<reference evidence="1 2" key="1">
    <citation type="submission" date="2016-02" db="EMBL/GenBank/DDBJ databases">
        <authorList>
            <person name="Wen L."/>
            <person name="He K."/>
            <person name="Yang H."/>
        </authorList>
    </citation>
    <scope>NUCLEOTIDE SEQUENCE [LARGE SCALE GENOMIC DNA]</scope>
    <source>
        <strain evidence="1 2">DSM 22607</strain>
    </source>
</reference>
<dbReference type="STRING" id="626937.HMPREF3293_02117"/>
<evidence type="ECO:0008006" key="3">
    <source>
        <dbReference type="Google" id="ProtNLM"/>
    </source>
</evidence>
<gene>
    <name evidence="1" type="ORF">HMPREF3293_02117</name>
</gene>
<organism evidence="1 2">
    <name type="scientific">Christensenella minuta</name>
    <dbReference type="NCBI Taxonomy" id="626937"/>
    <lineage>
        <taxon>Bacteria</taxon>
        <taxon>Bacillati</taxon>
        <taxon>Bacillota</taxon>
        <taxon>Clostridia</taxon>
        <taxon>Christensenellales</taxon>
        <taxon>Christensenellaceae</taxon>
        <taxon>Christensenella</taxon>
    </lineage>
</organism>
<evidence type="ECO:0000313" key="2">
    <source>
        <dbReference type="Proteomes" id="UP000070366"/>
    </source>
</evidence>
<protein>
    <recommendedName>
        <fullName evidence="3">DNA-binding protein</fullName>
    </recommendedName>
</protein>
<name>A0A136Q2G4_9FIRM</name>
<proteinExistence type="predicted"/>
<dbReference type="EMBL" id="LSZW01000063">
    <property type="protein sequence ID" value="KXK64872.1"/>
    <property type="molecule type" value="Genomic_DNA"/>
</dbReference>
<evidence type="ECO:0000313" key="1">
    <source>
        <dbReference type="EMBL" id="KXK64872.1"/>
    </source>
</evidence>
<dbReference type="RefSeq" id="WP_066518406.1">
    <property type="nucleotide sequence ID" value="NZ_CABMOF010000001.1"/>
</dbReference>
<accession>A0A136Q2G4</accession>
<sequence length="123" mass="14638">MKSKMFVKADEIAKDLGMSKQFAYKLIRDMNYELKAKGFIAIPGRVSRQFYEEKFYGFINIMDAQGYYTDWRDTRKYIVFTHPNGKKVRDATLSKTFKVNISKENINNEYGRHTQHNEQRQYG</sequence>